<evidence type="ECO:0000313" key="2">
    <source>
        <dbReference type="Proteomes" id="UP000636709"/>
    </source>
</evidence>
<name>A0A835A3I6_9POAL</name>
<dbReference type="EMBL" id="JACEFO010002881">
    <property type="protein sequence ID" value="KAF8646805.1"/>
    <property type="molecule type" value="Genomic_DNA"/>
</dbReference>
<protein>
    <submittedName>
        <fullName evidence="1">Uncharacterized protein</fullName>
    </submittedName>
</protein>
<keyword evidence="2" id="KW-1185">Reference proteome</keyword>
<dbReference type="AlphaFoldDB" id="A0A835A3I6"/>
<dbReference type="InterPro" id="IPR009003">
    <property type="entry name" value="Peptidase_S1_PA"/>
</dbReference>
<evidence type="ECO:0000313" key="1">
    <source>
        <dbReference type="EMBL" id="KAF8646805.1"/>
    </source>
</evidence>
<dbReference type="PANTHER" id="PTHR18868">
    <property type="entry name" value="OS07G0665300 PROTEIN-RELATED"/>
    <property type="match status" value="1"/>
</dbReference>
<dbReference type="OrthoDB" id="681969at2759"/>
<comment type="caution">
    <text evidence="1">The sequence shown here is derived from an EMBL/GenBank/DDBJ whole genome shotgun (WGS) entry which is preliminary data.</text>
</comment>
<proteinExistence type="predicted"/>
<dbReference type="Proteomes" id="UP000636709">
    <property type="component" value="Unassembled WGS sequence"/>
</dbReference>
<dbReference type="SUPFAM" id="SSF50494">
    <property type="entry name" value="Trypsin-like serine proteases"/>
    <property type="match status" value="1"/>
</dbReference>
<dbReference type="PANTHER" id="PTHR18868:SF45">
    <property type="entry name" value="OS03G0109900 PROTEIN"/>
    <property type="match status" value="1"/>
</dbReference>
<sequence length="179" mass="20116">MIEVLLPNKERRGGELQHYNLHYNVALVSVKDFTAPHPANIQPYRSNHSSELVAIGRSFKSGILMAASGQHCQHTEMPDTLDCKLLRYSTCRITKAGIGGPLVDYNGKFIGMNFCGMDLIHKNLDDNRIWTPFLSSDVIHDVLAYFKTKLYVRISFCLFKCLSSTVAVETSLILPYSGF</sequence>
<gene>
    <name evidence="1" type="ORF">HU200_065603</name>
</gene>
<accession>A0A835A3I6</accession>
<reference evidence="1" key="1">
    <citation type="submission" date="2020-07" db="EMBL/GenBank/DDBJ databases">
        <title>Genome sequence and genetic diversity analysis of an under-domesticated orphan crop, white fonio (Digitaria exilis).</title>
        <authorList>
            <person name="Bennetzen J.L."/>
            <person name="Chen S."/>
            <person name="Ma X."/>
            <person name="Wang X."/>
            <person name="Yssel A.E.J."/>
            <person name="Chaluvadi S.R."/>
            <person name="Johnson M."/>
            <person name="Gangashetty P."/>
            <person name="Hamidou F."/>
            <person name="Sanogo M.D."/>
            <person name="Zwaenepoel A."/>
            <person name="Wallace J."/>
            <person name="Van De Peer Y."/>
            <person name="Van Deynze A."/>
        </authorList>
    </citation>
    <scope>NUCLEOTIDE SEQUENCE</scope>
    <source>
        <tissue evidence="1">Leaves</tissue>
    </source>
</reference>
<dbReference type="Pfam" id="PF13365">
    <property type="entry name" value="Trypsin_2"/>
    <property type="match status" value="1"/>
</dbReference>
<organism evidence="1 2">
    <name type="scientific">Digitaria exilis</name>
    <dbReference type="NCBI Taxonomy" id="1010633"/>
    <lineage>
        <taxon>Eukaryota</taxon>
        <taxon>Viridiplantae</taxon>
        <taxon>Streptophyta</taxon>
        <taxon>Embryophyta</taxon>
        <taxon>Tracheophyta</taxon>
        <taxon>Spermatophyta</taxon>
        <taxon>Magnoliopsida</taxon>
        <taxon>Liliopsida</taxon>
        <taxon>Poales</taxon>
        <taxon>Poaceae</taxon>
        <taxon>PACMAD clade</taxon>
        <taxon>Panicoideae</taxon>
        <taxon>Panicodae</taxon>
        <taxon>Paniceae</taxon>
        <taxon>Anthephorinae</taxon>
        <taxon>Digitaria</taxon>
    </lineage>
</organism>